<dbReference type="InterPro" id="IPR000297">
    <property type="entry name" value="PPIase_PpiC"/>
</dbReference>
<comment type="caution">
    <text evidence="13">The sequence shown here is derived from an EMBL/GenBank/DDBJ whole genome shotgun (WGS) entry which is preliminary data.</text>
</comment>
<evidence type="ECO:0000313" key="14">
    <source>
        <dbReference type="Proteomes" id="UP001642464"/>
    </source>
</evidence>
<dbReference type="Pfam" id="PF00069">
    <property type="entry name" value="Pkinase"/>
    <property type="match status" value="1"/>
</dbReference>
<dbReference type="InterPro" id="IPR030616">
    <property type="entry name" value="Aur-like"/>
</dbReference>
<dbReference type="InterPro" id="IPR001940">
    <property type="entry name" value="Peptidase_S1C"/>
</dbReference>
<feature type="region of interest" description="Disordered" evidence="9">
    <location>
        <begin position="894"/>
        <end position="926"/>
    </location>
</feature>
<feature type="domain" description="PpiC" evidence="12">
    <location>
        <begin position="927"/>
        <end position="1062"/>
    </location>
</feature>
<evidence type="ECO:0000259" key="12">
    <source>
        <dbReference type="PROSITE" id="PS50198"/>
    </source>
</evidence>
<dbReference type="SMART" id="SM00228">
    <property type="entry name" value="PDZ"/>
    <property type="match status" value="1"/>
</dbReference>
<reference evidence="13 14" key="1">
    <citation type="submission" date="2024-02" db="EMBL/GenBank/DDBJ databases">
        <authorList>
            <person name="Chen Y."/>
            <person name="Shah S."/>
            <person name="Dougan E. K."/>
            <person name="Thang M."/>
            <person name="Chan C."/>
        </authorList>
    </citation>
    <scope>NUCLEOTIDE SEQUENCE [LARGE SCALE GENOMIC DNA]</scope>
</reference>
<dbReference type="Pfam" id="PF00639">
    <property type="entry name" value="Rotamase"/>
    <property type="match status" value="1"/>
</dbReference>
<name>A0ABP0R7A6_9DINO</name>
<keyword evidence="14" id="KW-1185">Reference proteome</keyword>
<evidence type="ECO:0000256" key="3">
    <source>
        <dbReference type="ARBA" id="ARBA00022679"/>
    </source>
</evidence>
<dbReference type="InterPro" id="IPR008271">
    <property type="entry name" value="Ser/Thr_kinase_AS"/>
</dbReference>
<keyword evidence="5" id="KW-0418">Kinase</keyword>
<dbReference type="Pfam" id="PF13365">
    <property type="entry name" value="Trypsin_2"/>
    <property type="match status" value="1"/>
</dbReference>
<dbReference type="InterPro" id="IPR001478">
    <property type="entry name" value="PDZ"/>
</dbReference>
<evidence type="ECO:0000256" key="1">
    <source>
        <dbReference type="ARBA" id="ARBA00010541"/>
    </source>
</evidence>
<dbReference type="InterPro" id="IPR046357">
    <property type="entry name" value="PPIase_dom_sf"/>
</dbReference>
<dbReference type="SUPFAM" id="SSF54534">
    <property type="entry name" value="FKBP-like"/>
    <property type="match status" value="1"/>
</dbReference>
<sequence>MHVAPGPRDDFDEKSLTQFSFVSHLGAGAFGVVQKCVDRETGEVFAMKIIEKAKVIQKDMAEQVKREVLTQLKVQHKNLLKLHYYFEDDEQIYCFLEFADHGQLFAYLKATGMVQEPQAAAFFFDTASGVNYLHSLQIAHRDLKPENILLFGPQLLAKVGDFGWCVELVDGAPRSTFCGTLDYAAPEMLLGELHDLSVDLWALGVLFFEMLLARAPFTGQSTKETMDNICSVNFEIPEFTMSRLAAELIASLLRYPPSTRTYSAVLTAKQERQAGVASANIWYTSGNSGKDLWKLKANNPELFKNHVVTNVVDTVGPAVVAVKHRDGKGQGSGFVFSSDGYIVTNDHVLGDAGSEIVVSLTDDTVLQAELVGRDPPTDIGIVRIPSRGRSLPSVELGDSAKLRVGQLVVAIGNPLGYANSVSAGVVSALGRSLRSQSGRLIDNIIQILIETDTAINPGNSGGPLVDSHGRAVGVNTAIISGTQGLAFAVPSNTLSFVVSQLMQFGRVKRGYFGIVGGSRAMHRQLQQQHGLMPTAVQVAALDPDGPAQRAGIQPGDLLVAADGQPVGSMDDLYRVLSQRPPQSPLKVTVIVEEDRKLLHGATANQPRLVPTARPSEGAGVDDVPPGFKETEKVGWYYNAAEKIWWVTSTRKFLWLDEETGEHKELHEGLSLPYTFAGGAASISEEGASGGAPKTVVIPDLHRVATALKTELAHLDRPSAMLGAFENETAARTFHEKLVKRLGAYRGRWLDHQLVSALEATLQEVLAGGASGTAVSVVLVVGARAWAVATEGAAFHLQVRKAPAPGTSSPTVTTGSAPAKAKFLLLKEAEALYAAASVGPATRSLDEDFEKLLAPQLSKRWARTGSIALLRARRTRGVAKPMAVACARLLPEEAEGPTAPEAPAKRLKTGSTSPIFTAGTGGTGSGKADQVRLRQILLRVKPGAGPPVMDPIRRSQVKRTQEEAEAEMLEILLKLEADGMKSFQKVCREVSQCPSALKGGDLAGDMGWLDRVKGVGIQQDKAKQGVRPQVPAAVLKAAFELQVGEVHDLVSTEIGVHLLQRTA</sequence>
<feature type="domain" description="PDZ" evidence="11">
    <location>
        <begin position="501"/>
        <end position="566"/>
    </location>
</feature>
<dbReference type="InterPro" id="IPR009003">
    <property type="entry name" value="Peptidase_S1_PA"/>
</dbReference>
<evidence type="ECO:0000256" key="8">
    <source>
        <dbReference type="PROSITE-ProRule" id="PRU10141"/>
    </source>
</evidence>
<dbReference type="CDD" id="cd06779">
    <property type="entry name" value="cpPDZ_Deg_HtrA-like"/>
    <property type="match status" value="1"/>
</dbReference>
<dbReference type="InterPro" id="IPR036034">
    <property type="entry name" value="PDZ_sf"/>
</dbReference>
<evidence type="ECO:0000256" key="4">
    <source>
        <dbReference type="ARBA" id="ARBA00022741"/>
    </source>
</evidence>
<keyword evidence="2" id="KW-0723">Serine/threonine-protein kinase</keyword>
<proteinExistence type="inferred from homology"/>
<dbReference type="PROSITE" id="PS00108">
    <property type="entry name" value="PROTEIN_KINASE_ST"/>
    <property type="match status" value="1"/>
</dbReference>
<dbReference type="SUPFAM" id="SSF50494">
    <property type="entry name" value="Trypsin-like serine proteases"/>
    <property type="match status" value="1"/>
</dbReference>
<accession>A0ABP0R7A6</accession>
<dbReference type="Gene3D" id="2.40.10.120">
    <property type="match status" value="1"/>
</dbReference>
<keyword evidence="4 8" id="KW-0547">Nucleotide-binding</keyword>
<evidence type="ECO:0000259" key="11">
    <source>
        <dbReference type="PROSITE" id="PS50106"/>
    </source>
</evidence>
<keyword evidence="7" id="KW-0413">Isomerase</keyword>
<dbReference type="PRINTS" id="PR00834">
    <property type="entry name" value="PROTEASES2C"/>
</dbReference>
<dbReference type="Gene3D" id="3.10.50.40">
    <property type="match status" value="1"/>
</dbReference>
<keyword evidence="7" id="KW-0697">Rotamase</keyword>
<organism evidence="13 14">
    <name type="scientific">Durusdinium trenchii</name>
    <dbReference type="NCBI Taxonomy" id="1381693"/>
    <lineage>
        <taxon>Eukaryota</taxon>
        <taxon>Sar</taxon>
        <taxon>Alveolata</taxon>
        <taxon>Dinophyceae</taxon>
        <taxon>Suessiales</taxon>
        <taxon>Symbiodiniaceae</taxon>
        <taxon>Durusdinium</taxon>
    </lineage>
</organism>
<keyword evidence="3" id="KW-0808">Transferase</keyword>
<dbReference type="Pfam" id="PF17820">
    <property type="entry name" value="PDZ_6"/>
    <property type="match status" value="1"/>
</dbReference>
<dbReference type="PANTHER" id="PTHR24350">
    <property type="entry name" value="SERINE/THREONINE-PROTEIN KINASE IAL-RELATED"/>
    <property type="match status" value="1"/>
</dbReference>
<evidence type="ECO:0000256" key="5">
    <source>
        <dbReference type="ARBA" id="ARBA00022777"/>
    </source>
</evidence>
<evidence type="ECO:0000313" key="13">
    <source>
        <dbReference type="EMBL" id="CAK9096480.1"/>
    </source>
</evidence>
<protein>
    <submittedName>
        <fullName evidence="13">Probable periplasmic serine endoprotease DegP-like (Protease Do)</fullName>
    </submittedName>
</protein>
<dbReference type="PROSITE" id="PS00107">
    <property type="entry name" value="PROTEIN_KINASE_ATP"/>
    <property type="match status" value="1"/>
</dbReference>
<gene>
    <name evidence="13" type="ORF">SCF082_LOCUS45293</name>
</gene>
<dbReference type="SUPFAM" id="SSF50156">
    <property type="entry name" value="PDZ domain-like"/>
    <property type="match status" value="1"/>
</dbReference>
<dbReference type="PROSITE" id="PS50011">
    <property type="entry name" value="PROTEIN_KINASE_DOM"/>
    <property type="match status" value="1"/>
</dbReference>
<dbReference type="PROSITE" id="PS50106">
    <property type="entry name" value="PDZ"/>
    <property type="match status" value="1"/>
</dbReference>
<dbReference type="InterPro" id="IPR000719">
    <property type="entry name" value="Prot_kinase_dom"/>
</dbReference>
<evidence type="ECO:0000256" key="7">
    <source>
        <dbReference type="PROSITE-ProRule" id="PRU00278"/>
    </source>
</evidence>
<dbReference type="PROSITE" id="PS50198">
    <property type="entry name" value="PPIC_PPIASE_2"/>
    <property type="match status" value="1"/>
</dbReference>
<comment type="similarity">
    <text evidence="1">Belongs to the peptidase S1C family.</text>
</comment>
<feature type="binding site" evidence="8">
    <location>
        <position position="48"/>
    </location>
    <ligand>
        <name>ATP</name>
        <dbReference type="ChEBI" id="CHEBI:30616"/>
    </ligand>
</feature>
<keyword evidence="6 8" id="KW-0067">ATP-binding</keyword>
<dbReference type="Proteomes" id="UP001642464">
    <property type="component" value="Unassembled WGS sequence"/>
</dbReference>
<dbReference type="Gene3D" id="2.30.42.10">
    <property type="match status" value="1"/>
</dbReference>
<dbReference type="InterPro" id="IPR017441">
    <property type="entry name" value="Protein_kinase_ATP_BS"/>
</dbReference>
<evidence type="ECO:0000256" key="6">
    <source>
        <dbReference type="ARBA" id="ARBA00022840"/>
    </source>
</evidence>
<evidence type="ECO:0000256" key="2">
    <source>
        <dbReference type="ARBA" id="ARBA00022527"/>
    </source>
</evidence>
<evidence type="ECO:0000259" key="10">
    <source>
        <dbReference type="PROSITE" id="PS50011"/>
    </source>
</evidence>
<dbReference type="InterPro" id="IPR011009">
    <property type="entry name" value="Kinase-like_dom_sf"/>
</dbReference>
<dbReference type="SMART" id="SM00220">
    <property type="entry name" value="S_TKc"/>
    <property type="match status" value="1"/>
</dbReference>
<dbReference type="SUPFAM" id="SSF56112">
    <property type="entry name" value="Protein kinase-like (PK-like)"/>
    <property type="match status" value="1"/>
</dbReference>
<dbReference type="EMBL" id="CAXAMM010040962">
    <property type="protein sequence ID" value="CAK9096480.1"/>
    <property type="molecule type" value="Genomic_DNA"/>
</dbReference>
<dbReference type="Gene3D" id="1.10.510.10">
    <property type="entry name" value="Transferase(Phosphotransferase) domain 1"/>
    <property type="match status" value="1"/>
</dbReference>
<evidence type="ECO:0000256" key="9">
    <source>
        <dbReference type="SAM" id="MobiDB-lite"/>
    </source>
</evidence>
<feature type="domain" description="Protein kinase" evidence="10">
    <location>
        <begin position="19"/>
        <end position="283"/>
    </location>
</feature>
<dbReference type="InterPro" id="IPR041489">
    <property type="entry name" value="PDZ_6"/>
</dbReference>